<dbReference type="InterPro" id="IPR010301">
    <property type="entry name" value="RRP1"/>
</dbReference>
<keyword evidence="3" id="KW-0698">rRNA processing</keyword>
<dbReference type="PANTHER" id="PTHR13026">
    <property type="entry name" value="NNP-1 PROTEIN NOVEL NUCLEAR PROTEIN 1 NOP52"/>
    <property type="match status" value="1"/>
</dbReference>
<dbReference type="EMBL" id="HG994357">
    <property type="protein sequence ID" value="CAF2120580.1"/>
    <property type="molecule type" value="Genomic_DNA"/>
</dbReference>
<comment type="similarity">
    <text evidence="2">Belongs to the RRP1 family.</text>
</comment>
<comment type="subcellular location">
    <subcellularLocation>
        <location evidence="1">Nucleus</location>
    </subcellularLocation>
</comment>
<evidence type="ECO:0000256" key="2">
    <source>
        <dbReference type="ARBA" id="ARBA00006374"/>
    </source>
</evidence>
<name>A0A816VB70_BRANA</name>
<protein>
    <submittedName>
        <fullName evidence="6">(rape) hypothetical protein</fullName>
    </submittedName>
</protein>
<evidence type="ECO:0000256" key="1">
    <source>
        <dbReference type="ARBA" id="ARBA00004123"/>
    </source>
</evidence>
<dbReference type="Pfam" id="PF05997">
    <property type="entry name" value="Nop52"/>
    <property type="match status" value="1"/>
</dbReference>
<reference evidence="6" key="1">
    <citation type="submission" date="2021-01" db="EMBL/GenBank/DDBJ databases">
        <authorList>
            <consortium name="Genoscope - CEA"/>
            <person name="William W."/>
        </authorList>
    </citation>
    <scope>NUCLEOTIDE SEQUENCE</scope>
</reference>
<dbReference type="GO" id="GO:0030688">
    <property type="term" value="C:preribosome, small subunit precursor"/>
    <property type="evidence" value="ECO:0007669"/>
    <property type="project" value="InterPro"/>
</dbReference>
<dbReference type="AlphaFoldDB" id="A0A816VB70"/>
<dbReference type="Proteomes" id="UP001295469">
    <property type="component" value="Chromosome A03"/>
</dbReference>
<dbReference type="PANTHER" id="PTHR13026:SF0">
    <property type="entry name" value="RIBOSOMAL RNA PROCESSING 1B"/>
    <property type="match status" value="1"/>
</dbReference>
<feature type="region of interest" description="Disordered" evidence="5">
    <location>
        <begin position="377"/>
        <end position="415"/>
    </location>
</feature>
<organism evidence="6">
    <name type="scientific">Brassica napus</name>
    <name type="common">Rape</name>
    <dbReference type="NCBI Taxonomy" id="3708"/>
    <lineage>
        <taxon>Eukaryota</taxon>
        <taxon>Viridiplantae</taxon>
        <taxon>Streptophyta</taxon>
        <taxon>Embryophyta</taxon>
        <taxon>Tracheophyta</taxon>
        <taxon>Spermatophyta</taxon>
        <taxon>Magnoliopsida</taxon>
        <taxon>eudicotyledons</taxon>
        <taxon>Gunneridae</taxon>
        <taxon>Pentapetalae</taxon>
        <taxon>rosids</taxon>
        <taxon>malvids</taxon>
        <taxon>Brassicales</taxon>
        <taxon>Brassicaceae</taxon>
        <taxon>Brassiceae</taxon>
        <taxon>Brassica</taxon>
    </lineage>
</organism>
<feature type="compositionally biased region" description="Low complexity" evidence="5">
    <location>
        <begin position="402"/>
        <end position="411"/>
    </location>
</feature>
<gene>
    <name evidence="6" type="ORF">DARMORV10_A03P10160.1</name>
</gene>
<dbReference type="GO" id="GO:0005634">
    <property type="term" value="C:nucleus"/>
    <property type="evidence" value="ECO:0007669"/>
    <property type="project" value="UniProtKB-SubCell"/>
</dbReference>
<dbReference type="GO" id="GO:0006364">
    <property type="term" value="P:rRNA processing"/>
    <property type="evidence" value="ECO:0007669"/>
    <property type="project" value="UniProtKB-KW"/>
</dbReference>
<feature type="compositionally biased region" description="Basic and acidic residues" evidence="5">
    <location>
        <begin position="389"/>
        <end position="401"/>
    </location>
</feature>
<evidence type="ECO:0000313" key="6">
    <source>
        <dbReference type="EMBL" id="CAF2120580.1"/>
    </source>
</evidence>
<evidence type="ECO:0000256" key="3">
    <source>
        <dbReference type="ARBA" id="ARBA00022552"/>
    </source>
</evidence>
<sequence>MVKRNQLSPPQPPPLPIKEQCKSLIKNLASCKQTIRDRSLRTVLRTWLPEQTSIPDESMKKLWQGLFYCLWHADKSLYQSELIDRLAAALQSLPLPLSLHYFSAFLFTMRREWSRIDRLRLDKFYLLIRRFLNGLFEIMDGSAWDLELTRRLMGVLFDGTFFGGGRFNGSGGVSYHVACAFVEEVRPFLPLRKEVLEVVFGPFVVVMGVNGKRLVDVKKCGSDDDDVVVLGSIALCMEFGKRFYEMGSSPDCCQGNRKVIFALYKEFLQLEKEMLSSGIEVSVVEVSRRCEDEVPELVPVEGDGLNAVSGLKKKIGLKKCSKSKKDSDVVVIHGKKDTSFEEAMISDLRQEFEKIASEMGPVKDEVASVCEEAEPVSVAKKSKKRKRENKSVVEQSKRDAAESSLPGPSSEKSSKRVRFSLKNNVVWKPHCPSTTKILEVAYVCYTKRKCSEERNPGGSSEGVLSE</sequence>
<keyword evidence="4" id="KW-0539">Nucleus</keyword>
<accession>A0A816VB70</accession>
<proteinExistence type="inferred from homology"/>
<evidence type="ECO:0000256" key="5">
    <source>
        <dbReference type="SAM" id="MobiDB-lite"/>
    </source>
</evidence>
<evidence type="ECO:0000256" key="4">
    <source>
        <dbReference type="ARBA" id="ARBA00023242"/>
    </source>
</evidence>